<dbReference type="Pfam" id="PF11951">
    <property type="entry name" value="Fungal_trans_2"/>
    <property type="match status" value="1"/>
</dbReference>
<organism evidence="3 4">
    <name type="scientific">Sarocladium strictum</name>
    <name type="common">Black bundle disease fungus</name>
    <name type="synonym">Acremonium strictum</name>
    <dbReference type="NCBI Taxonomy" id="5046"/>
    <lineage>
        <taxon>Eukaryota</taxon>
        <taxon>Fungi</taxon>
        <taxon>Dikarya</taxon>
        <taxon>Ascomycota</taxon>
        <taxon>Pezizomycotina</taxon>
        <taxon>Sordariomycetes</taxon>
        <taxon>Hypocreomycetidae</taxon>
        <taxon>Hypocreales</taxon>
        <taxon>Sarocladiaceae</taxon>
        <taxon>Sarocladium</taxon>
    </lineage>
</organism>
<reference evidence="3" key="1">
    <citation type="submission" date="2022-10" db="EMBL/GenBank/DDBJ databases">
        <title>Determination and structural analysis of whole genome sequence of Sarocladium strictum F4-1.</title>
        <authorList>
            <person name="Hu L."/>
            <person name="Jiang Y."/>
        </authorList>
    </citation>
    <scope>NUCLEOTIDE SEQUENCE</scope>
    <source>
        <strain evidence="3">F4-1</strain>
    </source>
</reference>
<dbReference type="Proteomes" id="UP001175261">
    <property type="component" value="Unassembled WGS sequence"/>
</dbReference>
<protein>
    <submittedName>
        <fullName evidence="3">Uncharacterized protein</fullName>
    </submittedName>
</protein>
<proteinExistence type="predicted"/>
<dbReference type="AlphaFoldDB" id="A0AA39G9U8"/>
<evidence type="ECO:0000256" key="2">
    <source>
        <dbReference type="SAM" id="MobiDB-lite"/>
    </source>
</evidence>
<dbReference type="EMBL" id="JAPDFR010000010">
    <property type="protein sequence ID" value="KAK0382783.1"/>
    <property type="molecule type" value="Genomic_DNA"/>
</dbReference>
<comment type="caution">
    <text evidence="3">The sequence shown here is derived from an EMBL/GenBank/DDBJ whole genome shotgun (WGS) entry which is preliminary data.</text>
</comment>
<feature type="region of interest" description="Disordered" evidence="2">
    <location>
        <begin position="1"/>
        <end position="27"/>
    </location>
</feature>
<evidence type="ECO:0000256" key="1">
    <source>
        <dbReference type="ARBA" id="ARBA00023242"/>
    </source>
</evidence>
<sequence length="713" mass="79899">MVRRSPGSSPYSLERPVKRRRVEAPLSSEARTEFWAVRPDGKAPQASVIPIDPWITSTLAGQPTESGLLDETRGMGLDGSSPISLASQIVATAASVVPPEPVGSRMRSTRSPSVSLQYEPRTSPFIDCRGAFHAYPLMMFKLPPGGQVNGYLKFQGSSRSHPSKSTKPIRRTKLSPDDESMGSDVIILCDTAALSDPLTSASPSNAGTAQMPAQPESPFGATHDGALFEGNDFGSPSSFMTWKSVQSSQTFPAIPSTAFNAGPNVWLGEPGRPLPLFPDSVVSMDDMGMRLWNFYTNNFIPGRTILASTNLWNDFAGLCELPSVRSAIMSYMGLYIYDFTRNENLARRINREYNASEARYAHLLGTTIRDSKEDSELLTLGIIFAMQDVVMLERRRKSPHEPRWKQSALLCEEIIDARDPGSRFWESNKIQLTRLQIAHHVMVGRFLILSEPMDHLPLDDLEKGAERFQWLLYDNPDEIHGACGFSRRLLSRIHQITWVTACQASDPGSEDEWVTFADLILKELRELKQINPEGAQAHVAVRRQPIEDIRRKPRKYIIVTREEMTEVSAEAWRLAAIAYIQCRFWRLPRNHSAVVATVDDLAHCVRILPTSGYVFTAQAPLLPVFFLGLLGSKDWHKGLCNRWLTQVQLSPGRSSVPPLHTALQNLWRWVSEDPRTTPPDPEHIPLSLSSRDPWWEYLVQKVQGTENETLCLT</sequence>
<dbReference type="InterPro" id="IPR021858">
    <property type="entry name" value="Fun_TF"/>
</dbReference>
<evidence type="ECO:0000313" key="3">
    <source>
        <dbReference type="EMBL" id="KAK0382783.1"/>
    </source>
</evidence>
<name>A0AA39G9U8_SARSR</name>
<evidence type="ECO:0000313" key="4">
    <source>
        <dbReference type="Proteomes" id="UP001175261"/>
    </source>
</evidence>
<keyword evidence="1" id="KW-0539">Nucleus</keyword>
<gene>
    <name evidence="3" type="ORF">NLU13_9878</name>
</gene>
<feature type="compositionally biased region" description="Polar residues" evidence="2">
    <location>
        <begin position="1"/>
        <end position="11"/>
    </location>
</feature>
<keyword evidence="4" id="KW-1185">Reference proteome</keyword>
<accession>A0AA39G9U8</accession>
<feature type="compositionally biased region" description="Basic residues" evidence="2">
    <location>
        <begin position="161"/>
        <end position="173"/>
    </location>
</feature>
<feature type="region of interest" description="Disordered" evidence="2">
    <location>
        <begin position="155"/>
        <end position="179"/>
    </location>
</feature>